<evidence type="ECO:0000313" key="6">
    <source>
        <dbReference type="Proteomes" id="UP001190336"/>
    </source>
</evidence>
<dbReference type="Pfam" id="PF12484">
    <property type="entry name" value="PPE-SVP"/>
    <property type="match status" value="1"/>
</dbReference>
<reference evidence="5 6" key="1">
    <citation type="submission" date="2023-08" db="EMBL/GenBank/DDBJ databases">
        <authorList>
            <person name="Folkvardsen B D."/>
            <person name="Norman A."/>
        </authorList>
    </citation>
    <scope>NUCLEOTIDE SEQUENCE [LARGE SCALE GENOMIC DNA]</scope>
    <source>
        <strain evidence="5 6">Mu0083</strain>
    </source>
</reference>
<sequence>MDFGLVPPEIQSVLMYSGPGPGPIATTAAAWEALAAELDAAAASYEALIADLSSTSWRGMASEQMASAIAPYLAWMRATAAQAVETATQVRAGTAAYEAAFAATVPPAAVEANKAELIALIATNIFGQNTAAIAANQAEYAEMWAQDAAAMYGYAAAAATATRLTSFTSPPPAADGADDTAPVTDAAGAGQGALQQGMQAVPQMLQQLALPAQAGAAEAVVDDLVAGNVATGTAVSGLSLGSAYHGAISSVNFFQRMATQFVSQFSTSNAPTTTDIMERVNRIGLATGAIDPSELEQEMHGGRLGLGGFGDWRNWEHWLRGLGSGLGKAFLSAHTGQASTVGVLSVPPSWTAVPPELQLAALEIPEAAVASAPAVSDGPGVGVGNLVAATAAAGMAGRALAGTVGGRETTAGRDRVKQPASADESTATVAEIRERAELLRELGDLREAGLLSDAEFMEQKRQVINAAGQRRGR</sequence>
<evidence type="ECO:0000259" key="4">
    <source>
        <dbReference type="Pfam" id="PF12484"/>
    </source>
</evidence>
<dbReference type="InterPro" id="IPR000030">
    <property type="entry name" value="PPE_dom"/>
</dbReference>
<dbReference type="Pfam" id="PF00823">
    <property type="entry name" value="PPE"/>
    <property type="match status" value="1"/>
</dbReference>
<proteinExistence type="inferred from homology"/>
<dbReference type="SUPFAM" id="SSF140459">
    <property type="entry name" value="PE/PPE dimer-like"/>
    <property type="match status" value="1"/>
</dbReference>
<evidence type="ECO:0000313" key="5">
    <source>
        <dbReference type="EMBL" id="CAJ1502952.1"/>
    </source>
</evidence>
<dbReference type="InterPro" id="IPR038332">
    <property type="entry name" value="PPE_sf"/>
</dbReference>
<comment type="similarity">
    <text evidence="1">Belongs to the mycobacterial PPE family.</text>
</comment>
<accession>A0ABN9ND91</accession>
<gene>
    <name evidence="5" type="ORF">MU0083_003062</name>
</gene>
<dbReference type="Gene3D" id="1.20.1260.20">
    <property type="entry name" value="PPE superfamily"/>
    <property type="match status" value="1"/>
</dbReference>
<dbReference type="RefSeq" id="WP_308473784.1">
    <property type="nucleotide sequence ID" value="NZ_OY726394.1"/>
</dbReference>
<feature type="domain" description="PPE" evidence="3">
    <location>
        <begin position="2"/>
        <end position="164"/>
    </location>
</feature>
<evidence type="ECO:0000256" key="2">
    <source>
        <dbReference type="SAM" id="MobiDB-lite"/>
    </source>
</evidence>
<dbReference type="EMBL" id="OY726394">
    <property type="protein sequence ID" value="CAJ1502952.1"/>
    <property type="molecule type" value="Genomic_DNA"/>
</dbReference>
<evidence type="ECO:0000259" key="3">
    <source>
        <dbReference type="Pfam" id="PF00823"/>
    </source>
</evidence>
<dbReference type="PANTHER" id="PTHR46766:SF1">
    <property type="entry name" value="GLUTAMINE-RICH PROTEIN 2"/>
    <property type="match status" value="1"/>
</dbReference>
<evidence type="ECO:0000256" key="1">
    <source>
        <dbReference type="ARBA" id="ARBA00010652"/>
    </source>
</evidence>
<name>A0ABN9ND91_9MYCO</name>
<protein>
    <submittedName>
        <fullName evidence="5">PPE family protein</fullName>
    </submittedName>
</protein>
<organism evidence="5 6">
    <name type="scientific">[Mycobacterium] kokjensenii</name>
    <dbReference type="NCBI Taxonomy" id="3064287"/>
    <lineage>
        <taxon>Bacteria</taxon>
        <taxon>Bacillati</taxon>
        <taxon>Actinomycetota</taxon>
        <taxon>Actinomycetes</taxon>
        <taxon>Mycobacteriales</taxon>
        <taxon>Mycobacteriaceae</taxon>
        <taxon>Mycolicibacter</taxon>
    </lineage>
</organism>
<feature type="domain" description="PPE family C-terminal" evidence="4">
    <location>
        <begin position="332"/>
        <end position="402"/>
    </location>
</feature>
<dbReference type="PANTHER" id="PTHR46766">
    <property type="entry name" value="GLUTAMINE-RICH PROTEIN 2"/>
    <property type="match status" value="1"/>
</dbReference>
<dbReference type="InterPro" id="IPR022171">
    <property type="entry name" value="PPE_C"/>
</dbReference>
<feature type="region of interest" description="Disordered" evidence="2">
    <location>
        <begin position="404"/>
        <end position="429"/>
    </location>
</feature>
<keyword evidence="6" id="KW-1185">Reference proteome</keyword>
<dbReference type="Proteomes" id="UP001190336">
    <property type="component" value="Chromosome"/>
</dbReference>